<dbReference type="Proteomes" id="UP001623591">
    <property type="component" value="Unassembled WGS sequence"/>
</dbReference>
<dbReference type="PANTHER" id="PTHR30399:SF1">
    <property type="entry name" value="UTP PYROPHOSPHATASE"/>
    <property type="match status" value="1"/>
</dbReference>
<evidence type="ECO:0000313" key="3">
    <source>
        <dbReference type="Proteomes" id="UP001623591"/>
    </source>
</evidence>
<feature type="domain" description="YgjP-like metallopeptidase" evidence="1">
    <location>
        <begin position="20"/>
        <end position="225"/>
    </location>
</feature>
<dbReference type="Pfam" id="PF01863">
    <property type="entry name" value="YgjP-like"/>
    <property type="match status" value="1"/>
</dbReference>
<dbReference type="RefSeq" id="WP_406770796.1">
    <property type="nucleotide sequence ID" value="NZ_JBJHZZ010000016.1"/>
</dbReference>
<name>A0ABW8T7A4_9CLOT</name>
<dbReference type="EMBL" id="JBJHZZ010000016">
    <property type="protein sequence ID" value="MFL0248368.1"/>
    <property type="molecule type" value="Genomic_DNA"/>
</dbReference>
<dbReference type="Gene3D" id="3.30.2010.10">
    <property type="entry name" value="Metalloproteases ('zincins'), catalytic domain"/>
    <property type="match status" value="1"/>
</dbReference>
<comment type="caution">
    <text evidence="2">The sequence shown here is derived from an EMBL/GenBank/DDBJ whole genome shotgun (WGS) entry which is preliminary data.</text>
</comment>
<organism evidence="2 3">
    <name type="scientific">Candidatus Clostridium stratigraminis</name>
    <dbReference type="NCBI Taxonomy" id="3381661"/>
    <lineage>
        <taxon>Bacteria</taxon>
        <taxon>Bacillati</taxon>
        <taxon>Bacillota</taxon>
        <taxon>Clostridia</taxon>
        <taxon>Eubacteriales</taxon>
        <taxon>Clostridiaceae</taxon>
        <taxon>Clostridium</taxon>
    </lineage>
</organism>
<sequence length="233" mass="27736">MKITIENKEVNIIVIRKNRKTISIKISSPTEIIINAPLFINDEKIREVINNKEAWIAEKIKLIEAEMKTDFREGILFLGRSYRVIIHNVKHNSLRLIFDKSNFNVYVPEKLTEEDKFLNIRELFIKWYVEKAREIFKERINFYSNILKVSPNRIAIKDQKSRWGSCSSKGNINLNYRLIMAPMEVMDYVIVHELCHLIHLNHSKEFWSLVKEVFPNYLKCKEWLKLKGNSLKI</sequence>
<dbReference type="PANTHER" id="PTHR30399">
    <property type="entry name" value="UNCHARACTERIZED PROTEIN YGJP"/>
    <property type="match status" value="1"/>
</dbReference>
<reference evidence="2 3" key="1">
    <citation type="submission" date="2024-11" db="EMBL/GenBank/DDBJ databases">
        <authorList>
            <person name="Heng Y.C."/>
            <person name="Lim A.C.H."/>
            <person name="Lee J.K.Y."/>
            <person name="Kittelmann S."/>
        </authorList>
    </citation>
    <scope>NUCLEOTIDE SEQUENCE [LARGE SCALE GENOMIC DNA]</scope>
    <source>
        <strain evidence="2 3">WILCCON 0185</strain>
    </source>
</reference>
<evidence type="ECO:0000259" key="1">
    <source>
        <dbReference type="Pfam" id="PF01863"/>
    </source>
</evidence>
<evidence type="ECO:0000313" key="2">
    <source>
        <dbReference type="EMBL" id="MFL0248368.1"/>
    </source>
</evidence>
<accession>A0ABW8T7A4</accession>
<protein>
    <submittedName>
        <fullName evidence="2">M48 family metallopeptidase</fullName>
    </submittedName>
</protein>
<keyword evidence="3" id="KW-1185">Reference proteome</keyword>
<dbReference type="InterPro" id="IPR053136">
    <property type="entry name" value="UTP_pyrophosphatase-like"/>
</dbReference>
<dbReference type="CDD" id="cd07344">
    <property type="entry name" value="M48_yhfN_like"/>
    <property type="match status" value="1"/>
</dbReference>
<dbReference type="InterPro" id="IPR002725">
    <property type="entry name" value="YgjP-like_metallopeptidase"/>
</dbReference>
<proteinExistence type="predicted"/>
<gene>
    <name evidence="2" type="ORF">ACJDUG_15560</name>
</gene>